<dbReference type="AlphaFoldDB" id="A0A845UZH2"/>
<proteinExistence type="predicted"/>
<gene>
    <name evidence="2" type="ORF">G3I74_10435</name>
</gene>
<reference evidence="2 3" key="1">
    <citation type="submission" date="2020-02" db="EMBL/GenBank/DDBJ databases">
        <authorList>
            <person name="Zhang X.-Y."/>
        </authorList>
    </citation>
    <scope>NUCLEOTIDE SEQUENCE [LARGE SCALE GENOMIC DNA]</scope>
    <source>
        <strain evidence="2 3">C33</strain>
    </source>
</reference>
<name>A0A845UZH2_9GAMM</name>
<protein>
    <submittedName>
        <fullName evidence="2">Uncharacterized protein</fullName>
    </submittedName>
</protein>
<feature type="signal peptide" evidence="1">
    <location>
        <begin position="1"/>
        <end position="23"/>
    </location>
</feature>
<feature type="chain" id="PRO_5032541215" evidence="1">
    <location>
        <begin position="24"/>
        <end position="144"/>
    </location>
</feature>
<comment type="caution">
    <text evidence="2">The sequence shown here is derived from an EMBL/GenBank/DDBJ whole genome shotgun (WGS) entry which is preliminary data.</text>
</comment>
<dbReference type="EMBL" id="JAAGSC010000041">
    <property type="protein sequence ID" value="NDY96148.1"/>
    <property type="molecule type" value="Genomic_DNA"/>
</dbReference>
<sequence>MRWPLAFAGFILLGLAAVPPAAAESSFLVEGELWLDGVQRGTPTLQVRPNSPASIEVGDEEQAWRLEVEVEPVDDTYAPADTLWIHVAVDQKVDGDWQRMADSMLGVPEGEPAIFSIVDDDAAATRETATVYLQIRTTRAADAP</sequence>
<evidence type="ECO:0000313" key="3">
    <source>
        <dbReference type="Proteomes" id="UP000484885"/>
    </source>
</evidence>
<keyword evidence="1" id="KW-0732">Signal</keyword>
<dbReference type="RefSeq" id="WP_164211519.1">
    <property type="nucleotide sequence ID" value="NZ_JAAGSC010000041.1"/>
</dbReference>
<organism evidence="2 3">
    <name type="scientific">Wenzhouxiangella limi</name>
    <dbReference type="NCBI Taxonomy" id="2707351"/>
    <lineage>
        <taxon>Bacteria</taxon>
        <taxon>Pseudomonadati</taxon>
        <taxon>Pseudomonadota</taxon>
        <taxon>Gammaproteobacteria</taxon>
        <taxon>Chromatiales</taxon>
        <taxon>Wenzhouxiangellaceae</taxon>
        <taxon>Wenzhouxiangella</taxon>
    </lineage>
</organism>
<accession>A0A845UZH2</accession>
<keyword evidence="3" id="KW-1185">Reference proteome</keyword>
<evidence type="ECO:0000256" key="1">
    <source>
        <dbReference type="SAM" id="SignalP"/>
    </source>
</evidence>
<dbReference type="Proteomes" id="UP000484885">
    <property type="component" value="Unassembled WGS sequence"/>
</dbReference>
<evidence type="ECO:0000313" key="2">
    <source>
        <dbReference type="EMBL" id="NDY96148.1"/>
    </source>
</evidence>